<evidence type="ECO:0000313" key="7">
    <source>
        <dbReference type="Proteomes" id="UP000006875"/>
    </source>
</evidence>
<dbReference type="KEGG" id="ipo:Ilyop_1767"/>
<dbReference type="HOGENOM" id="CLU_069356_12_2_0"/>
<dbReference type="PANTHER" id="PTHR47506:SF1">
    <property type="entry name" value="HTH-TYPE TRANSCRIPTIONAL REGULATOR YJDC"/>
    <property type="match status" value="1"/>
</dbReference>
<reference evidence="6 7" key="1">
    <citation type="journal article" date="2010" name="Stand. Genomic Sci.">
        <title>Complete genome sequence of Ilyobacter polytropus type strain (CuHbu1).</title>
        <authorList>
            <person name="Sikorski J."/>
            <person name="Chertkov O."/>
            <person name="Lapidus A."/>
            <person name="Nolan M."/>
            <person name="Lucas S."/>
            <person name="Del Rio T.G."/>
            <person name="Tice H."/>
            <person name="Cheng J.F."/>
            <person name="Tapia R."/>
            <person name="Han C."/>
            <person name="Goodwin L."/>
            <person name="Pitluck S."/>
            <person name="Liolios K."/>
            <person name="Ivanova N."/>
            <person name="Mavromatis K."/>
            <person name="Mikhailova N."/>
            <person name="Pati A."/>
            <person name="Chen A."/>
            <person name="Palaniappan K."/>
            <person name="Land M."/>
            <person name="Hauser L."/>
            <person name="Chang Y.J."/>
            <person name="Jeffries C.D."/>
            <person name="Brambilla E."/>
            <person name="Yasawong M."/>
            <person name="Rohde M."/>
            <person name="Pukall R."/>
            <person name="Spring S."/>
            <person name="Goker M."/>
            <person name="Woyke T."/>
            <person name="Bristow J."/>
            <person name="Eisen J.A."/>
            <person name="Markowitz V."/>
            <person name="Hugenholtz P."/>
            <person name="Kyrpides N.C."/>
            <person name="Klenk H.P."/>
        </authorList>
    </citation>
    <scope>NUCLEOTIDE SEQUENCE [LARGE SCALE GENOMIC DNA]</scope>
    <source>
        <strain evidence="7">ATCC 51220 / DSM 2926 / LMG 16218 / CuHBu1</strain>
    </source>
</reference>
<dbReference type="InterPro" id="IPR009057">
    <property type="entry name" value="Homeodomain-like_sf"/>
</dbReference>
<feature type="domain" description="HTH tetR-type" evidence="5">
    <location>
        <begin position="7"/>
        <end position="67"/>
    </location>
</feature>
<dbReference type="PANTHER" id="PTHR47506">
    <property type="entry name" value="TRANSCRIPTIONAL REGULATORY PROTEIN"/>
    <property type="match status" value="1"/>
</dbReference>
<evidence type="ECO:0000313" key="6">
    <source>
        <dbReference type="EMBL" id="ADO83538.1"/>
    </source>
</evidence>
<keyword evidence="1" id="KW-0805">Transcription regulation</keyword>
<evidence type="ECO:0000256" key="4">
    <source>
        <dbReference type="PROSITE-ProRule" id="PRU00335"/>
    </source>
</evidence>
<dbReference type="eggNOG" id="COG1309">
    <property type="taxonomic scope" value="Bacteria"/>
</dbReference>
<dbReference type="EMBL" id="CP002281">
    <property type="protein sequence ID" value="ADO83538.1"/>
    <property type="molecule type" value="Genomic_DNA"/>
</dbReference>
<dbReference type="SUPFAM" id="SSF46689">
    <property type="entry name" value="Homeodomain-like"/>
    <property type="match status" value="1"/>
</dbReference>
<dbReference type="PROSITE" id="PS50977">
    <property type="entry name" value="HTH_TETR_2"/>
    <property type="match status" value="1"/>
</dbReference>
<dbReference type="Pfam" id="PF00440">
    <property type="entry name" value="TetR_N"/>
    <property type="match status" value="1"/>
</dbReference>
<gene>
    <name evidence="6" type="ordered locus">Ilyop_1767</name>
</gene>
<protein>
    <submittedName>
        <fullName evidence="6">Transcriptional regulator, TetR family</fullName>
    </submittedName>
</protein>
<dbReference type="Proteomes" id="UP000006875">
    <property type="component" value="Chromosome"/>
</dbReference>
<evidence type="ECO:0000256" key="1">
    <source>
        <dbReference type="ARBA" id="ARBA00023015"/>
    </source>
</evidence>
<feature type="DNA-binding region" description="H-T-H motif" evidence="4">
    <location>
        <begin position="30"/>
        <end position="49"/>
    </location>
</feature>
<dbReference type="GO" id="GO:0003677">
    <property type="term" value="F:DNA binding"/>
    <property type="evidence" value="ECO:0007669"/>
    <property type="project" value="UniProtKB-UniRule"/>
</dbReference>
<keyword evidence="7" id="KW-1185">Reference proteome</keyword>
<evidence type="ECO:0000256" key="3">
    <source>
        <dbReference type="ARBA" id="ARBA00023163"/>
    </source>
</evidence>
<dbReference type="STRING" id="572544.Ilyop_1767"/>
<organism evidence="6 7">
    <name type="scientific">Ilyobacter polytropus (strain ATCC 51220 / DSM 2926 / LMG 16218 / CuHBu1)</name>
    <dbReference type="NCBI Taxonomy" id="572544"/>
    <lineage>
        <taxon>Bacteria</taxon>
        <taxon>Fusobacteriati</taxon>
        <taxon>Fusobacteriota</taxon>
        <taxon>Fusobacteriia</taxon>
        <taxon>Fusobacteriales</taxon>
        <taxon>Fusobacteriaceae</taxon>
        <taxon>Ilyobacter</taxon>
    </lineage>
</organism>
<evidence type="ECO:0000256" key="2">
    <source>
        <dbReference type="ARBA" id="ARBA00023125"/>
    </source>
</evidence>
<dbReference type="RefSeq" id="WP_013388201.1">
    <property type="nucleotide sequence ID" value="NC_014632.1"/>
</dbReference>
<proteinExistence type="predicted"/>
<evidence type="ECO:0000259" key="5">
    <source>
        <dbReference type="PROSITE" id="PS50977"/>
    </source>
</evidence>
<dbReference type="AlphaFoldDB" id="E3H8Y4"/>
<name>E3H8Y4_ILYPC</name>
<dbReference type="Gene3D" id="1.10.357.10">
    <property type="entry name" value="Tetracycline Repressor, domain 2"/>
    <property type="match status" value="1"/>
</dbReference>
<dbReference type="PRINTS" id="PR00455">
    <property type="entry name" value="HTHTETR"/>
</dbReference>
<dbReference type="PROSITE" id="PS01081">
    <property type="entry name" value="HTH_TETR_1"/>
    <property type="match status" value="1"/>
</dbReference>
<sequence length="217" mass="25811">METVENGVKRDLIVEAARKTFVDKGYTATTIEDISRSGNISKGTFYNYFKSKEEIFVHILNLDVRERREKFEKILNLDLSLKKKYRYICREYLKDCFEAPDMSLYRLKVLFSNNLKDSEEIKALKYNLCYTSTQYFEKLFEMHKDELHESMQEKIKLSARGLSNHLRIFIYTFLTGEEYFGETKLKSNDELRKNIKMFKLDEITDLMEQVTIGGFLK</sequence>
<dbReference type="FunFam" id="1.10.10.60:FF:000141">
    <property type="entry name" value="TetR family transcriptional regulator"/>
    <property type="match status" value="1"/>
</dbReference>
<accession>E3H8Y4</accession>
<dbReference type="InterPro" id="IPR001647">
    <property type="entry name" value="HTH_TetR"/>
</dbReference>
<keyword evidence="2 4" id="KW-0238">DNA-binding</keyword>
<keyword evidence="3" id="KW-0804">Transcription</keyword>
<dbReference type="InterPro" id="IPR023772">
    <property type="entry name" value="DNA-bd_HTH_TetR-type_CS"/>
</dbReference>